<dbReference type="InterPro" id="IPR029044">
    <property type="entry name" value="Nucleotide-diphossugar_trans"/>
</dbReference>
<reference evidence="2 3" key="1">
    <citation type="submission" date="2024-09" db="EMBL/GenBank/DDBJ databases">
        <title>Laminarin stimulates single cell rates of sulfate reduction while oxygen inhibits transcriptomic activity in coastal marine sediment.</title>
        <authorList>
            <person name="Lindsay M."/>
            <person name="Orcutt B."/>
            <person name="Emerson D."/>
            <person name="Stepanauskas R."/>
            <person name="D'Angelo T."/>
        </authorList>
    </citation>
    <scope>NUCLEOTIDE SEQUENCE [LARGE SCALE GENOMIC DNA]</scope>
    <source>
        <strain evidence="2">SAG AM-311-K15</strain>
    </source>
</reference>
<gene>
    <name evidence="2" type="ORF">ACFL27_02460</name>
</gene>
<accession>A0ABV6YS78</accession>
<proteinExistence type="predicted"/>
<organism evidence="2 3">
    <name type="scientific">candidate division CSSED10-310 bacterium</name>
    <dbReference type="NCBI Taxonomy" id="2855610"/>
    <lineage>
        <taxon>Bacteria</taxon>
        <taxon>Bacteria division CSSED10-310</taxon>
    </lineage>
</organism>
<dbReference type="InterPro" id="IPR001173">
    <property type="entry name" value="Glyco_trans_2-like"/>
</dbReference>
<comment type="caution">
    <text evidence="2">The sequence shown here is derived from an EMBL/GenBank/DDBJ whole genome shotgun (WGS) entry which is preliminary data.</text>
</comment>
<dbReference type="Gene3D" id="3.90.550.10">
    <property type="entry name" value="Spore Coat Polysaccharide Biosynthesis Protein SpsA, Chain A"/>
    <property type="match status" value="1"/>
</dbReference>
<keyword evidence="3" id="KW-1185">Reference proteome</keyword>
<dbReference type="EMBL" id="JBHPBY010000018">
    <property type="protein sequence ID" value="MFC1849049.1"/>
    <property type="molecule type" value="Genomic_DNA"/>
</dbReference>
<dbReference type="PANTHER" id="PTHR22916:SF3">
    <property type="entry name" value="UDP-GLCNAC:BETAGAL BETA-1,3-N-ACETYLGLUCOSAMINYLTRANSFERASE-LIKE PROTEIN 1"/>
    <property type="match status" value="1"/>
</dbReference>
<feature type="domain" description="Glycosyltransferase 2-like" evidence="1">
    <location>
        <begin position="5"/>
        <end position="161"/>
    </location>
</feature>
<protein>
    <submittedName>
        <fullName evidence="2">Glycosyltransferase family 2 protein</fullName>
    </submittedName>
</protein>
<evidence type="ECO:0000259" key="1">
    <source>
        <dbReference type="Pfam" id="PF00535"/>
    </source>
</evidence>
<dbReference type="Pfam" id="PF00535">
    <property type="entry name" value="Glycos_transf_2"/>
    <property type="match status" value="1"/>
</dbReference>
<evidence type="ECO:0000313" key="3">
    <source>
        <dbReference type="Proteomes" id="UP001594351"/>
    </source>
</evidence>
<dbReference type="PANTHER" id="PTHR22916">
    <property type="entry name" value="GLYCOSYLTRANSFERASE"/>
    <property type="match status" value="1"/>
</dbReference>
<name>A0ABV6YS78_UNCC1</name>
<evidence type="ECO:0000313" key="2">
    <source>
        <dbReference type="EMBL" id="MFC1849049.1"/>
    </source>
</evidence>
<dbReference type="SUPFAM" id="SSF53448">
    <property type="entry name" value="Nucleotide-diphospho-sugar transferases"/>
    <property type="match status" value="1"/>
</dbReference>
<sequence>MSMVTVLMTVFNGERYLHETITSVLNQTFTDFTFLVIDNASTDNSLKIVHSFNDQRLKLEALPENIGQVPALNKGLDMITTPYIARIDADDICLPQRLEKQVAFMENNVQVGICGTYAMAFKGKQEIAIRFPLHTADIKVKLLFECCLGHPSVMMRKELLDRYQLRYNEQLGHSEDWELWQRAANCFDLANIPEFLLRYRLHAGAESHKVIDRQKEAATKLDAESLKHLKLQNHPLRTIHRDVATETFNARNREPQLIHDVEKWFELLKEANQNYQIYAPEALQRFLKERLFIVLTNNTGHWRTALTAFHKHKLGQVVPVTWTVKFYLKILWAILTAPKTPPSL</sequence>
<dbReference type="Proteomes" id="UP001594351">
    <property type="component" value="Unassembled WGS sequence"/>
</dbReference>